<dbReference type="EMBL" id="CAJEWN010000201">
    <property type="protein sequence ID" value="CAD2172492.1"/>
    <property type="molecule type" value="Genomic_DNA"/>
</dbReference>
<reference evidence="1 2" key="1">
    <citation type="submission" date="2020-08" db="EMBL/GenBank/DDBJ databases">
        <authorList>
            <person name="Koutsovoulos G."/>
            <person name="Danchin GJ E."/>
        </authorList>
    </citation>
    <scope>NUCLEOTIDE SEQUENCE [LARGE SCALE GENOMIC DNA]</scope>
</reference>
<comment type="caution">
    <text evidence="1">The sequence shown here is derived from an EMBL/GenBank/DDBJ whole genome shotgun (WGS) entry which is preliminary data.</text>
</comment>
<gene>
    <name evidence="1" type="ORF">MENT_LOCUS24047</name>
</gene>
<sequence>MKHKNFLIYSTIIFSFYEFFSVKCVGHNRSLDKEKGVSTSYDEQACQLSEQLTESVELTGLPRTLVW</sequence>
<evidence type="ECO:0000313" key="2">
    <source>
        <dbReference type="Proteomes" id="UP000580250"/>
    </source>
</evidence>
<dbReference type="AlphaFoldDB" id="A0A6V7VCD2"/>
<dbReference type="Proteomes" id="UP000580250">
    <property type="component" value="Unassembled WGS sequence"/>
</dbReference>
<organism evidence="1 2">
    <name type="scientific">Meloidogyne enterolobii</name>
    <name type="common">Root-knot nematode worm</name>
    <name type="synonym">Meloidogyne mayaguensis</name>
    <dbReference type="NCBI Taxonomy" id="390850"/>
    <lineage>
        <taxon>Eukaryota</taxon>
        <taxon>Metazoa</taxon>
        <taxon>Ecdysozoa</taxon>
        <taxon>Nematoda</taxon>
        <taxon>Chromadorea</taxon>
        <taxon>Rhabditida</taxon>
        <taxon>Tylenchina</taxon>
        <taxon>Tylenchomorpha</taxon>
        <taxon>Tylenchoidea</taxon>
        <taxon>Meloidogynidae</taxon>
        <taxon>Meloidogyninae</taxon>
        <taxon>Meloidogyne</taxon>
    </lineage>
</organism>
<proteinExistence type="predicted"/>
<name>A0A6V7VCD2_MELEN</name>
<evidence type="ECO:0000313" key="1">
    <source>
        <dbReference type="EMBL" id="CAD2172492.1"/>
    </source>
</evidence>
<protein>
    <submittedName>
        <fullName evidence="1">Uncharacterized protein</fullName>
    </submittedName>
</protein>
<accession>A0A6V7VCD2</accession>